<protein>
    <recommendedName>
        <fullName evidence="2">EF-hand domain-containing protein</fullName>
    </recommendedName>
</protein>
<dbReference type="PROSITE" id="PS00018">
    <property type="entry name" value="EF_HAND_1"/>
    <property type="match status" value="1"/>
</dbReference>
<dbReference type="InterPro" id="IPR002048">
    <property type="entry name" value="EF_hand_dom"/>
</dbReference>
<organism evidence="3 4">
    <name type="scientific">Mya arenaria</name>
    <name type="common">Soft-shell clam</name>
    <dbReference type="NCBI Taxonomy" id="6604"/>
    <lineage>
        <taxon>Eukaryota</taxon>
        <taxon>Metazoa</taxon>
        <taxon>Spiralia</taxon>
        <taxon>Lophotrochozoa</taxon>
        <taxon>Mollusca</taxon>
        <taxon>Bivalvia</taxon>
        <taxon>Autobranchia</taxon>
        <taxon>Heteroconchia</taxon>
        <taxon>Euheterodonta</taxon>
        <taxon>Imparidentia</taxon>
        <taxon>Neoheterodontei</taxon>
        <taxon>Myida</taxon>
        <taxon>Myoidea</taxon>
        <taxon>Myidae</taxon>
        <taxon>Mya</taxon>
    </lineage>
</organism>
<proteinExistence type="predicted"/>
<dbReference type="InterPro" id="IPR018247">
    <property type="entry name" value="EF_Hand_1_Ca_BS"/>
</dbReference>
<feature type="domain" description="EF-hand" evidence="2">
    <location>
        <begin position="17"/>
        <end position="39"/>
    </location>
</feature>
<name>A0ABY7DD54_MYAAR</name>
<sequence>MLPTSKDEMRTNPCQADKNGDGKLTIQELDQGLRSILPPGKGPSSKDVVSCVTDNNVLVIELGHRICRPFVVEDE</sequence>
<dbReference type="Proteomes" id="UP001164746">
    <property type="component" value="Chromosome 1"/>
</dbReference>
<gene>
    <name evidence="3" type="ORF">MAR_007121</name>
</gene>
<dbReference type="PROSITE" id="PS50222">
    <property type="entry name" value="EF_HAND_2"/>
    <property type="match status" value="1"/>
</dbReference>
<reference evidence="3" key="1">
    <citation type="submission" date="2022-11" db="EMBL/GenBank/DDBJ databases">
        <title>Centuries of genome instability and evolution in soft-shell clam transmissible cancer (bioRxiv).</title>
        <authorList>
            <person name="Hart S.F.M."/>
            <person name="Yonemitsu M.A."/>
            <person name="Giersch R.M."/>
            <person name="Beal B.F."/>
            <person name="Arriagada G."/>
            <person name="Davis B.W."/>
            <person name="Ostrander E.A."/>
            <person name="Goff S.P."/>
            <person name="Metzger M.J."/>
        </authorList>
    </citation>
    <scope>NUCLEOTIDE SEQUENCE</scope>
    <source>
        <strain evidence="3">MELC-2E11</strain>
        <tissue evidence="3">Siphon/mantle</tissue>
    </source>
</reference>
<evidence type="ECO:0000256" key="1">
    <source>
        <dbReference type="SAM" id="MobiDB-lite"/>
    </source>
</evidence>
<evidence type="ECO:0000313" key="3">
    <source>
        <dbReference type="EMBL" id="WAQ94650.1"/>
    </source>
</evidence>
<feature type="region of interest" description="Disordered" evidence="1">
    <location>
        <begin position="1"/>
        <end position="22"/>
    </location>
</feature>
<dbReference type="EMBL" id="CP111012">
    <property type="protein sequence ID" value="WAQ94650.1"/>
    <property type="molecule type" value="Genomic_DNA"/>
</dbReference>
<keyword evidence="4" id="KW-1185">Reference proteome</keyword>
<feature type="compositionally biased region" description="Basic and acidic residues" evidence="1">
    <location>
        <begin position="1"/>
        <end position="10"/>
    </location>
</feature>
<evidence type="ECO:0000313" key="4">
    <source>
        <dbReference type="Proteomes" id="UP001164746"/>
    </source>
</evidence>
<accession>A0ABY7DD54</accession>
<evidence type="ECO:0000259" key="2">
    <source>
        <dbReference type="PROSITE" id="PS50222"/>
    </source>
</evidence>